<comment type="caution">
    <text evidence="3">Lacks conserved residue(s) required for the propagation of feature annotation.</text>
</comment>
<comment type="caution">
    <text evidence="5">The sequence shown here is derived from an EMBL/GenBank/DDBJ whole genome shotgun (WGS) entry which is preliminary data.</text>
</comment>
<dbReference type="PANTHER" id="PTHR10795">
    <property type="entry name" value="PROPROTEIN CONVERTASE SUBTILISIN/KEXIN"/>
    <property type="match status" value="1"/>
</dbReference>
<reference evidence="5 6" key="1">
    <citation type="journal article" date="2021" name="BMC Genomics">
        <title>Datura genome reveals duplications of psychoactive alkaloid biosynthetic genes and high mutation rate following tissue culture.</title>
        <authorList>
            <person name="Rajewski A."/>
            <person name="Carter-House D."/>
            <person name="Stajich J."/>
            <person name="Litt A."/>
        </authorList>
    </citation>
    <scope>NUCLEOTIDE SEQUENCE [LARGE SCALE GENOMIC DNA]</scope>
    <source>
        <strain evidence="5">AR-01</strain>
    </source>
</reference>
<proteinExistence type="inferred from homology"/>
<accession>A0ABS8VPE1</accession>
<dbReference type="InterPro" id="IPR045051">
    <property type="entry name" value="SBT"/>
</dbReference>
<dbReference type="InterPro" id="IPR000209">
    <property type="entry name" value="Peptidase_S8/S53_dom"/>
</dbReference>
<dbReference type="Gene3D" id="3.40.50.200">
    <property type="entry name" value="Peptidase S8/S53 domain"/>
    <property type="match status" value="1"/>
</dbReference>
<evidence type="ECO:0000313" key="6">
    <source>
        <dbReference type="Proteomes" id="UP000823775"/>
    </source>
</evidence>
<dbReference type="InterPro" id="IPR036852">
    <property type="entry name" value="Peptidase_S8/S53_dom_sf"/>
</dbReference>
<keyword evidence="6" id="KW-1185">Reference proteome</keyword>
<protein>
    <recommendedName>
        <fullName evidence="4">Peptidase S8/S53 domain-containing protein</fullName>
    </recommendedName>
</protein>
<evidence type="ECO:0000259" key="4">
    <source>
        <dbReference type="Pfam" id="PF00082"/>
    </source>
</evidence>
<dbReference type="EMBL" id="JACEIK010005786">
    <property type="protein sequence ID" value="MCE0482217.1"/>
    <property type="molecule type" value="Genomic_DNA"/>
</dbReference>
<evidence type="ECO:0000256" key="1">
    <source>
        <dbReference type="ARBA" id="ARBA00011073"/>
    </source>
</evidence>
<dbReference type="SUPFAM" id="SSF52743">
    <property type="entry name" value="Subtilisin-like"/>
    <property type="match status" value="1"/>
</dbReference>
<evidence type="ECO:0000313" key="5">
    <source>
        <dbReference type="EMBL" id="MCE0482217.1"/>
    </source>
</evidence>
<sequence length="235" mass="25324">MPPVPQKWRGIYQGGHDFNSSSCNHNLIGATFISKRHRLSSMTSSLDALEEYVLPRDSHGHGTYTTPIAGGAAVPMAAVLGNEAGEARGMAPRAHIAICKVCWFSGCYSSDILAAMDVAIRDGIDIFPLSLGGFPIPLYDDTIAIGSFRAIEHGISVICVARNNGPIQSLVANGAPLIATIGASTLYRRFLALVQLGNGKFLYGESLYPRKQVLVLRRVLRSFMSRIGTREGNFS</sequence>
<gene>
    <name evidence="5" type="ORF">HAX54_040718</name>
</gene>
<dbReference type="PROSITE" id="PS51892">
    <property type="entry name" value="SUBTILASE"/>
    <property type="match status" value="1"/>
</dbReference>
<dbReference type="Gene3D" id="3.50.30.30">
    <property type="match status" value="1"/>
</dbReference>
<evidence type="ECO:0000256" key="3">
    <source>
        <dbReference type="PROSITE-ProRule" id="PRU01240"/>
    </source>
</evidence>
<keyword evidence="2" id="KW-0732">Signal</keyword>
<dbReference type="Proteomes" id="UP000823775">
    <property type="component" value="Unassembled WGS sequence"/>
</dbReference>
<name>A0ABS8VPE1_DATST</name>
<feature type="domain" description="Peptidase S8/S53" evidence="4">
    <location>
        <begin position="51"/>
        <end position="184"/>
    </location>
</feature>
<comment type="similarity">
    <text evidence="1 3">Belongs to the peptidase S8 family.</text>
</comment>
<organism evidence="5 6">
    <name type="scientific">Datura stramonium</name>
    <name type="common">Jimsonweed</name>
    <name type="synonym">Common thornapple</name>
    <dbReference type="NCBI Taxonomy" id="4076"/>
    <lineage>
        <taxon>Eukaryota</taxon>
        <taxon>Viridiplantae</taxon>
        <taxon>Streptophyta</taxon>
        <taxon>Embryophyta</taxon>
        <taxon>Tracheophyta</taxon>
        <taxon>Spermatophyta</taxon>
        <taxon>Magnoliopsida</taxon>
        <taxon>eudicotyledons</taxon>
        <taxon>Gunneridae</taxon>
        <taxon>Pentapetalae</taxon>
        <taxon>asterids</taxon>
        <taxon>lamiids</taxon>
        <taxon>Solanales</taxon>
        <taxon>Solanaceae</taxon>
        <taxon>Solanoideae</taxon>
        <taxon>Datureae</taxon>
        <taxon>Datura</taxon>
    </lineage>
</organism>
<dbReference type="Pfam" id="PF00082">
    <property type="entry name" value="Peptidase_S8"/>
    <property type="match status" value="1"/>
</dbReference>
<evidence type="ECO:0000256" key="2">
    <source>
        <dbReference type="ARBA" id="ARBA00022729"/>
    </source>
</evidence>